<evidence type="ECO:0000313" key="3">
    <source>
        <dbReference type="EMBL" id="CAF4401276.1"/>
    </source>
</evidence>
<accession>A0A815YSG9</accession>
<name>A0A815YSG9_9BILA</name>
<evidence type="ECO:0000313" key="4">
    <source>
        <dbReference type="EMBL" id="CAF4437713.1"/>
    </source>
</evidence>
<keyword evidence="5" id="KW-1185">Reference proteome</keyword>
<evidence type="ECO:0000313" key="5">
    <source>
        <dbReference type="Proteomes" id="UP000663829"/>
    </source>
</evidence>
<protein>
    <submittedName>
        <fullName evidence="1">Uncharacterized protein</fullName>
    </submittedName>
</protein>
<dbReference type="EMBL" id="CAJOBA010072855">
    <property type="protein sequence ID" value="CAF4401276.1"/>
    <property type="molecule type" value="Genomic_DNA"/>
</dbReference>
<proteinExistence type="predicted"/>
<evidence type="ECO:0000313" key="2">
    <source>
        <dbReference type="EMBL" id="CAF1595351.1"/>
    </source>
</evidence>
<gene>
    <name evidence="1" type="ORF">GPM918_LOCUS40566</name>
    <name evidence="2" type="ORF">OVA965_LOCUS41784</name>
    <name evidence="4" type="ORF">SRO942_LOCUS41523</name>
    <name evidence="3" type="ORF">TMI583_LOCUS43518</name>
</gene>
<comment type="caution">
    <text evidence="1">The sequence shown here is derived from an EMBL/GenBank/DDBJ whole genome shotgun (WGS) entry which is preliminary data.</text>
</comment>
<dbReference type="Proteomes" id="UP000677228">
    <property type="component" value="Unassembled WGS sequence"/>
</dbReference>
<sequence>MLVENFTTTIDDLADLLIRENQTDGIPPIIFKRLKAKLECRGKLLTLGFINENALLDKITMNYPTLDSFKLMTYKQLNDYCRETTQNDHRDILKNPQWAILARQADIWV</sequence>
<organism evidence="1 5">
    <name type="scientific">Didymodactylos carnosus</name>
    <dbReference type="NCBI Taxonomy" id="1234261"/>
    <lineage>
        <taxon>Eukaryota</taxon>
        <taxon>Metazoa</taxon>
        <taxon>Spiralia</taxon>
        <taxon>Gnathifera</taxon>
        <taxon>Rotifera</taxon>
        <taxon>Eurotatoria</taxon>
        <taxon>Bdelloidea</taxon>
        <taxon>Philodinida</taxon>
        <taxon>Philodinidae</taxon>
        <taxon>Didymodactylos</taxon>
    </lineage>
</organism>
<dbReference type="EMBL" id="CAJOBC010096114">
    <property type="protein sequence ID" value="CAF4437713.1"/>
    <property type="molecule type" value="Genomic_DNA"/>
</dbReference>
<reference evidence="1" key="1">
    <citation type="submission" date="2021-02" db="EMBL/GenBank/DDBJ databases">
        <authorList>
            <person name="Nowell W R."/>
        </authorList>
    </citation>
    <scope>NUCLEOTIDE SEQUENCE</scope>
</reference>
<dbReference type="EMBL" id="CAJNOQ010030255">
    <property type="protein sequence ID" value="CAF1573616.1"/>
    <property type="molecule type" value="Genomic_DNA"/>
</dbReference>
<dbReference type="Proteomes" id="UP000682733">
    <property type="component" value="Unassembled WGS sequence"/>
</dbReference>
<dbReference type="Proteomes" id="UP000681722">
    <property type="component" value="Unassembled WGS sequence"/>
</dbReference>
<evidence type="ECO:0000313" key="1">
    <source>
        <dbReference type="EMBL" id="CAF1573616.1"/>
    </source>
</evidence>
<dbReference type="Proteomes" id="UP000663829">
    <property type="component" value="Unassembled WGS sequence"/>
</dbReference>
<dbReference type="EMBL" id="CAJNOK010049283">
    <property type="protein sequence ID" value="CAF1595351.1"/>
    <property type="molecule type" value="Genomic_DNA"/>
</dbReference>
<dbReference type="AlphaFoldDB" id="A0A815YSG9"/>